<organism evidence="3">
    <name type="scientific">marine metagenome</name>
    <dbReference type="NCBI Taxonomy" id="408172"/>
    <lineage>
        <taxon>unclassified sequences</taxon>
        <taxon>metagenomes</taxon>
        <taxon>ecological metagenomes</taxon>
    </lineage>
</organism>
<feature type="transmembrane region" description="Helical" evidence="2">
    <location>
        <begin position="31"/>
        <end position="49"/>
    </location>
</feature>
<feature type="region of interest" description="Disordered" evidence="1">
    <location>
        <begin position="95"/>
        <end position="115"/>
    </location>
</feature>
<feature type="non-terminal residue" evidence="3">
    <location>
        <position position="1"/>
    </location>
</feature>
<keyword evidence="2" id="KW-0812">Transmembrane</keyword>
<accession>A0A382VHE8</accession>
<keyword evidence="2" id="KW-0472">Membrane</keyword>
<reference evidence="3" key="1">
    <citation type="submission" date="2018-05" db="EMBL/GenBank/DDBJ databases">
        <authorList>
            <person name="Lanie J.A."/>
            <person name="Ng W.-L."/>
            <person name="Kazmierczak K.M."/>
            <person name="Andrzejewski T.M."/>
            <person name="Davidsen T.M."/>
            <person name="Wayne K.J."/>
            <person name="Tettelin H."/>
            <person name="Glass J.I."/>
            <person name="Rusch D."/>
            <person name="Podicherti R."/>
            <person name="Tsui H.-C.T."/>
            <person name="Winkler M.E."/>
        </authorList>
    </citation>
    <scope>NUCLEOTIDE SEQUENCE</scope>
</reference>
<sequence length="115" mass="12593">VNDCNRCPVKGIIISSQFTSPGNFLRMKKNAVSLLFCCCLIALAGARFLPQPQASGAPQGKAETVISAEVFHLGNDEKKDWKSFTRAKPHDGKKISLRFSSEPNKSERALEIRSG</sequence>
<feature type="compositionally biased region" description="Basic and acidic residues" evidence="1">
    <location>
        <begin position="104"/>
        <end position="115"/>
    </location>
</feature>
<gene>
    <name evidence="3" type="ORF">METZ01_LOCUS398773</name>
</gene>
<dbReference type="AlphaFoldDB" id="A0A382VHE8"/>
<protein>
    <submittedName>
        <fullName evidence="3">Uncharacterized protein</fullName>
    </submittedName>
</protein>
<evidence type="ECO:0000256" key="2">
    <source>
        <dbReference type="SAM" id="Phobius"/>
    </source>
</evidence>
<evidence type="ECO:0000256" key="1">
    <source>
        <dbReference type="SAM" id="MobiDB-lite"/>
    </source>
</evidence>
<keyword evidence="2" id="KW-1133">Transmembrane helix</keyword>
<proteinExistence type="predicted"/>
<feature type="non-terminal residue" evidence="3">
    <location>
        <position position="115"/>
    </location>
</feature>
<dbReference type="EMBL" id="UINC01151993">
    <property type="protein sequence ID" value="SVD45919.1"/>
    <property type="molecule type" value="Genomic_DNA"/>
</dbReference>
<name>A0A382VHE8_9ZZZZ</name>
<evidence type="ECO:0000313" key="3">
    <source>
        <dbReference type="EMBL" id="SVD45919.1"/>
    </source>
</evidence>